<proteinExistence type="predicted"/>
<dbReference type="EMBL" id="BGPR01000004">
    <property type="protein sequence ID" value="GBL73732.1"/>
    <property type="molecule type" value="Genomic_DNA"/>
</dbReference>
<dbReference type="OrthoDB" id="6432879at2759"/>
<keyword evidence="2" id="KW-1185">Reference proteome</keyword>
<evidence type="ECO:0000313" key="2">
    <source>
        <dbReference type="Proteomes" id="UP000499080"/>
    </source>
</evidence>
<dbReference type="Proteomes" id="UP000499080">
    <property type="component" value="Unassembled WGS sequence"/>
</dbReference>
<accession>A0A4Y2A1S6</accession>
<sequence>MGIGHFQGETAHICVSLRGKPGRPAAAGEGAVILTGIVKPRDEGGISASIPSSSTSLDTLKVEGADSVSISDTNITRKSASDNNLKISSSLGNNLQQTSKIKSLTVGKFKTKDMAPTSKNPEKDVGEIFTCIAFSSTLQLKKRLTANSLLLESFICFVICKLHLRDIQVAGWTRA</sequence>
<comment type="caution">
    <text evidence="1">The sequence shown here is derived from an EMBL/GenBank/DDBJ whole genome shotgun (WGS) entry which is preliminary data.</text>
</comment>
<protein>
    <submittedName>
        <fullName evidence="1">Uncharacterized protein</fullName>
    </submittedName>
</protein>
<dbReference type="AlphaFoldDB" id="A0A4Y2A1S6"/>
<gene>
    <name evidence="1" type="ORF">AVEN_230715_1</name>
</gene>
<name>A0A4Y2A1S6_ARAVE</name>
<evidence type="ECO:0000313" key="1">
    <source>
        <dbReference type="EMBL" id="GBL73732.1"/>
    </source>
</evidence>
<organism evidence="1 2">
    <name type="scientific">Araneus ventricosus</name>
    <name type="common">Orbweaver spider</name>
    <name type="synonym">Epeira ventricosa</name>
    <dbReference type="NCBI Taxonomy" id="182803"/>
    <lineage>
        <taxon>Eukaryota</taxon>
        <taxon>Metazoa</taxon>
        <taxon>Ecdysozoa</taxon>
        <taxon>Arthropoda</taxon>
        <taxon>Chelicerata</taxon>
        <taxon>Arachnida</taxon>
        <taxon>Araneae</taxon>
        <taxon>Araneomorphae</taxon>
        <taxon>Entelegynae</taxon>
        <taxon>Araneoidea</taxon>
        <taxon>Araneidae</taxon>
        <taxon>Araneus</taxon>
    </lineage>
</organism>
<reference evidence="1 2" key="1">
    <citation type="journal article" date="2019" name="Sci. Rep.">
        <title>Orb-weaving spider Araneus ventricosus genome elucidates the spidroin gene catalogue.</title>
        <authorList>
            <person name="Kono N."/>
            <person name="Nakamura H."/>
            <person name="Ohtoshi R."/>
            <person name="Moran D.A.P."/>
            <person name="Shinohara A."/>
            <person name="Yoshida Y."/>
            <person name="Fujiwara M."/>
            <person name="Mori M."/>
            <person name="Tomita M."/>
            <person name="Arakawa K."/>
        </authorList>
    </citation>
    <scope>NUCLEOTIDE SEQUENCE [LARGE SCALE GENOMIC DNA]</scope>
</reference>